<dbReference type="Pfam" id="PF21078">
    <property type="entry name" value="GDH_HM3"/>
    <property type="match status" value="1"/>
</dbReference>
<dbReference type="Pfam" id="PF05088">
    <property type="entry name" value="Bac_GDH_CD"/>
    <property type="match status" value="1"/>
</dbReference>
<proteinExistence type="predicted"/>
<feature type="domain" description="NAD-glutamate dehydrogenase ACT3" evidence="6">
    <location>
        <begin position="512"/>
        <end position="568"/>
    </location>
</feature>
<dbReference type="InterPro" id="IPR046346">
    <property type="entry name" value="Aminoacid_DH-like_N_sf"/>
</dbReference>
<feature type="domain" description="NAD-specific glutamate dehydrogenase C-terminal" evidence="3">
    <location>
        <begin position="1205"/>
        <end position="1526"/>
    </location>
</feature>
<feature type="domain" description="NAD-glutamate dehydrogenase catalytic" evidence="2">
    <location>
        <begin position="667"/>
        <end position="1158"/>
    </location>
</feature>
<dbReference type="InterPro" id="IPR049059">
    <property type="entry name" value="NAD_Glu_DH_HM1"/>
</dbReference>
<dbReference type="GO" id="GO:0004352">
    <property type="term" value="F:glutamate dehydrogenase (NAD+) activity"/>
    <property type="evidence" value="ECO:0007669"/>
    <property type="project" value="InterPro"/>
</dbReference>
<dbReference type="Proteomes" id="UP000550136">
    <property type="component" value="Unassembled WGS sequence"/>
</dbReference>
<keyword evidence="1" id="KW-0560">Oxidoreductase</keyword>
<evidence type="ECO:0000256" key="1">
    <source>
        <dbReference type="ARBA" id="ARBA00023002"/>
    </source>
</evidence>
<name>A0A411LL66_SPHPI</name>
<feature type="domain" description="NAD-glutamate dehydrogenase ACT2" evidence="5">
    <location>
        <begin position="359"/>
        <end position="445"/>
    </location>
</feature>
<dbReference type="EMBL" id="JABEOU010000008">
    <property type="protein sequence ID" value="NNG56229.1"/>
    <property type="molecule type" value="Genomic_DNA"/>
</dbReference>
<dbReference type="RefSeq" id="WP_037568977.1">
    <property type="nucleotide sequence ID" value="NZ_CP070367.1"/>
</dbReference>
<dbReference type="GO" id="GO:0006538">
    <property type="term" value="P:L-glutamate catabolic process"/>
    <property type="evidence" value="ECO:0007669"/>
    <property type="project" value="InterPro"/>
</dbReference>
<dbReference type="Pfam" id="PF21077">
    <property type="entry name" value="GDH_ACT3"/>
    <property type="match status" value="1"/>
</dbReference>
<dbReference type="Gene3D" id="3.40.50.720">
    <property type="entry name" value="NAD(P)-binding Rossmann-like Domain"/>
    <property type="match status" value="1"/>
</dbReference>
<dbReference type="Proteomes" id="UP000594836">
    <property type="component" value="Chromosome"/>
</dbReference>
<feature type="domain" description="NAD-glutamate dehydrogenase N-terminal ACT1" evidence="4">
    <location>
        <begin position="16"/>
        <end position="143"/>
    </location>
</feature>
<dbReference type="InterPro" id="IPR049064">
    <property type="entry name" value="NAD_Glu_DH_ACT3"/>
</dbReference>
<protein>
    <submittedName>
        <fullName evidence="7 8">Glutamate dehydrogenase</fullName>
    </submittedName>
</protein>
<evidence type="ECO:0000259" key="2">
    <source>
        <dbReference type="Pfam" id="PF05088"/>
    </source>
</evidence>
<dbReference type="InterPro" id="IPR048381">
    <property type="entry name" value="GDH_C"/>
</dbReference>
<dbReference type="InterPro" id="IPR036291">
    <property type="entry name" value="NAD(P)-bd_dom_sf"/>
</dbReference>
<sequence length="1538" mass="165034">MAPNMSHPMADAIAARLTQGALPAELQGFGPAEVAAAAAFVAGVAQRRSPGEPSIALEPMSGDDTHRRMRLAIVNDDMPFLVDSIAAMVGADGIAIDRVIHPVLPVTRNAEGELQAIGAPGGRSESFIYLEMERADARDRRGLVDDLRAVLADVRAAVVDWSGLQDALAADATTLGEKNGEGAALLLWFLNGKLTLLGHEKWYEDGREAPALGVARTPHKVPLLADTSRQRALDYFVEGGAAPLLLKSNAISTVHRSVPLDLVLVPVIEGGRVVGLSIHAGLWTSAALASPPHEVPVLRTRLAALQAKFGFDPRGHTGKALTHALTALPHDLVTAFPAEALEQLALTAMSLADRPRPELVLIRSVLQRHLFAFVWLPRDELTTARRVAIGEMLGEAANGSLLNWSIALEDGVVALIRYTIDLRQDGRLPDTAALSERLRKMVRGWMPDVEAALAEQVPAPRAARLALRWANGFPTNYRNVSDAAEAAADILRLSALEDENSRSVRLFPVQPGQDRQLKIYKLNGALPLSDAVPVLENFGFRVIGELPTRLRDDADPFVHDFIVETEATTEPKGAAVLEGAIAAVLEGAAENDAFNRLIVDVGLSPQAVVLFRAWFRYLRQAGLPYGLTTVVDALRRAPKLATALIERFTAAHDPKTTGDLAAADAAIAAGLDAVSAIDDDRILRSFRDMIAATLRTNAFAEAGKEALAFKLDSHKIPGLPAPLPWREVWVYSPRVEGIHLRAGPVARGGLRWSDRRDDFRTEILGLMKAQRVKNAVIVPTGAKGGFYPKQLPSPVTDRDGWAAEGKESYRVFIRALLSITDNIVEGAVVHPDGVRVLDGEDPYFVVAADKGTATFSDVANALALERGFWLGDAFASGGSQGYDHKAMGITAKGAWVSVQRHFAERGVDVQTQSIRVVGCGDMSGDVFGNGMLLSKAIKLVAAFDHRHIFLDPNPDPATSWDERARMFALPRSSWADYDTGLISPGGGVFPRSAKTIPLSDEIREALGITATSLEPTALISAILKAPADLLWFGGIGTYIKAAAENNVQVGDPANDRLRVDAEDLRVTAIGEGANLGVTQAARIAFAERGGRINTDFIDNSAGVDCSDNEVNIKIALNREMIEGRLAEGDRNTLLAAMTDDVAHIVLEDNRLQTLGLSIAEADGAGAMPSYVRVIEIFESAGRLDRAVEGLGSNDVLLRRGQDGIPLTRPELAVLLATAKLTLQDAIETSPLALDAELLPDLRAAFPPAMQEQFGEAIDQHRLRGEIVATKLANRIVNRMGILHPFELAEEEGAAMADIAAMFVVVERLFDLPALWTAIETAVMPEAARIALFDEVARATRSQIADLLRSMPAGTSPGAALERLQPGIERLAAETPALLRDEAKAQSARVVAALEEAGAPADLAAQVVRVSELDGAVGLADLGQRLSLDETRLTHAFTRLGQALGLDWAQGQAARISPSDPWERLLIAGLARDFQQQRLDFLGRAGTTDPEAAVEAWLERNAARVGQFKAVIDRARLAAQPNAAMLAQIAGQARVLLGR</sequence>
<dbReference type="PIRSF" id="PIRSF036761">
    <property type="entry name" value="GDH_Mll4104"/>
    <property type="match status" value="1"/>
</dbReference>
<evidence type="ECO:0000313" key="7">
    <source>
        <dbReference type="EMBL" id="NNG56229.1"/>
    </source>
</evidence>
<reference evidence="8 10" key="2">
    <citation type="submission" date="2020-12" db="EMBL/GenBank/DDBJ databases">
        <title>FDA dAtabase for Regulatory Grade micrObial Sequences (FDA-ARGOS): Supporting development and validation of Infectious Disease Dx tests.</title>
        <authorList>
            <person name="Sproer C."/>
            <person name="Gronow S."/>
            <person name="Severitt S."/>
            <person name="Schroder I."/>
            <person name="Tallon L."/>
            <person name="Sadzewicz L."/>
            <person name="Zhao X."/>
            <person name="Boylan J."/>
            <person name="Ott S."/>
            <person name="Bowen H."/>
            <person name="Vavikolanu K."/>
            <person name="Mehta A."/>
            <person name="Aluvathingal J."/>
            <person name="Nadendla S."/>
            <person name="Lowell S."/>
            <person name="Myers T."/>
            <person name="Yan Y."/>
            <person name="Sichtig H."/>
        </authorList>
    </citation>
    <scope>NUCLEOTIDE SEQUENCE [LARGE SCALE GENOMIC DNA]</scope>
    <source>
        <strain evidence="8 10">FDAARGOS_881</strain>
    </source>
</reference>
<evidence type="ECO:0000259" key="5">
    <source>
        <dbReference type="Pfam" id="PF21076"/>
    </source>
</evidence>
<reference evidence="7 9" key="1">
    <citation type="submission" date="2020-05" db="EMBL/GenBank/DDBJ databases">
        <title>Draft Genome Sequences of Sphingomonas sp. Isolated from the International Space Station.</title>
        <authorList>
            <person name="Bijlani S."/>
            <person name="Singh N.K."/>
            <person name="Mason C.E."/>
            <person name="Wang C.C."/>
            <person name="Venkateswaran K."/>
        </authorList>
    </citation>
    <scope>NUCLEOTIDE SEQUENCE [LARGE SCALE GENOMIC DNA]</scope>
    <source>
        <strain evidence="7 9">FKI-L5-BR-P1</strain>
    </source>
</reference>
<evidence type="ECO:0000259" key="3">
    <source>
        <dbReference type="Pfam" id="PF21074"/>
    </source>
</evidence>
<organism evidence="7 9">
    <name type="scientific">Sphingomonas paucimobilis</name>
    <name type="common">Pseudomonas paucimobilis</name>
    <dbReference type="NCBI Taxonomy" id="13689"/>
    <lineage>
        <taxon>Bacteria</taxon>
        <taxon>Pseudomonadati</taxon>
        <taxon>Pseudomonadota</taxon>
        <taxon>Alphaproteobacteria</taxon>
        <taxon>Sphingomonadales</taxon>
        <taxon>Sphingomonadaceae</taxon>
        <taxon>Sphingomonas</taxon>
    </lineage>
</organism>
<dbReference type="InterPro" id="IPR049058">
    <property type="entry name" value="NAD_Glu_DH_HM2"/>
</dbReference>
<dbReference type="GO" id="GO:0004069">
    <property type="term" value="F:L-aspartate:2-oxoglutarate aminotransferase activity"/>
    <property type="evidence" value="ECO:0007669"/>
    <property type="project" value="InterPro"/>
</dbReference>
<accession>A0A411LL66</accession>
<evidence type="ECO:0000313" key="8">
    <source>
        <dbReference type="EMBL" id="QPT09603.1"/>
    </source>
</evidence>
<dbReference type="SUPFAM" id="SSF53223">
    <property type="entry name" value="Aminoacid dehydrogenase-like, N-terminal domain"/>
    <property type="match status" value="1"/>
</dbReference>
<dbReference type="InterPro" id="IPR024727">
    <property type="entry name" value="NAD_Glu_DH_N_ACT1"/>
</dbReference>
<evidence type="ECO:0000313" key="9">
    <source>
        <dbReference type="Proteomes" id="UP000550136"/>
    </source>
</evidence>
<dbReference type="InterPro" id="IPR007780">
    <property type="entry name" value="NAD_Glu_DH_bac"/>
</dbReference>
<dbReference type="OrthoDB" id="9758052at2"/>
<dbReference type="SUPFAM" id="SSF51735">
    <property type="entry name" value="NAD(P)-binding Rossmann-fold domains"/>
    <property type="match status" value="1"/>
</dbReference>
<dbReference type="Pfam" id="PF21074">
    <property type="entry name" value="GDH_C"/>
    <property type="match status" value="1"/>
</dbReference>
<dbReference type="PANTHER" id="PTHR43403:SF1">
    <property type="entry name" value="NAD-SPECIFIC GLUTAMATE DEHYDROGENASE"/>
    <property type="match status" value="1"/>
</dbReference>
<dbReference type="Pfam" id="PF21075">
    <property type="entry name" value="GDH_ACT1"/>
    <property type="match status" value="1"/>
</dbReference>
<dbReference type="Pfam" id="PF21073">
    <property type="entry name" value="GDH_HM1"/>
    <property type="match status" value="1"/>
</dbReference>
<dbReference type="Pfam" id="PF21079">
    <property type="entry name" value="GDH_HM2"/>
    <property type="match status" value="1"/>
</dbReference>
<dbReference type="Pfam" id="PF21076">
    <property type="entry name" value="GDH_ACT2"/>
    <property type="match status" value="1"/>
</dbReference>
<dbReference type="EMBL" id="CP065713">
    <property type="protein sequence ID" value="QPT09603.1"/>
    <property type="molecule type" value="Genomic_DNA"/>
</dbReference>
<dbReference type="PANTHER" id="PTHR43403">
    <property type="entry name" value="NAD-SPECIFIC GLUTAMATE DEHYDROGENASE"/>
    <property type="match status" value="1"/>
</dbReference>
<evidence type="ECO:0000259" key="4">
    <source>
        <dbReference type="Pfam" id="PF21075"/>
    </source>
</evidence>
<dbReference type="InterPro" id="IPR049056">
    <property type="entry name" value="NAD_Glu_DH_HM3"/>
</dbReference>
<evidence type="ECO:0000259" key="6">
    <source>
        <dbReference type="Pfam" id="PF21077"/>
    </source>
</evidence>
<gene>
    <name evidence="7" type="ORF">HKX06_02365</name>
    <name evidence="8" type="ORF">I6G38_04880</name>
</gene>
<evidence type="ECO:0000313" key="10">
    <source>
        <dbReference type="Proteomes" id="UP000594836"/>
    </source>
</evidence>
<dbReference type="InterPro" id="IPR028971">
    <property type="entry name" value="NAD-GDH_cat"/>
</dbReference>
<dbReference type="InterPro" id="IPR049062">
    <property type="entry name" value="NAD_Glu_DH_ACT2"/>
</dbReference>